<name>A0AAE0ZC72_9GAST</name>
<keyword evidence="5 6" id="KW-0472">Membrane</keyword>
<dbReference type="InterPro" id="IPR007593">
    <property type="entry name" value="CD225/Dispanin_fam"/>
</dbReference>
<keyword evidence="4 6" id="KW-1133">Transmembrane helix</keyword>
<evidence type="ECO:0000256" key="2">
    <source>
        <dbReference type="ARBA" id="ARBA00006843"/>
    </source>
</evidence>
<evidence type="ECO:0000256" key="1">
    <source>
        <dbReference type="ARBA" id="ARBA00004370"/>
    </source>
</evidence>
<evidence type="ECO:0000256" key="3">
    <source>
        <dbReference type="ARBA" id="ARBA00022692"/>
    </source>
</evidence>
<dbReference type="InterPro" id="IPR051423">
    <property type="entry name" value="CD225/Dispanin"/>
</dbReference>
<reference evidence="7" key="1">
    <citation type="journal article" date="2023" name="G3 (Bethesda)">
        <title>A reference genome for the long-term kleptoplast-retaining sea slug Elysia crispata morphotype clarki.</title>
        <authorList>
            <person name="Eastman K.E."/>
            <person name="Pendleton A.L."/>
            <person name="Shaikh M.A."/>
            <person name="Suttiyut T."/>
            <person name="Ogas R."/>
            <person name="Tomko P."/>
            <person name="Gavelis G."/>
            <person name="Widhalm J.R."/>
            <person name="Wisecaver J.H."/>
        </authorList>
    </citation>
    <scope>NUCLEOTIDE SEQUENCE</scope>
    <source>
        <strain evidence="7">ECLA1</strain>
    </source>
</reference>
<evidence type="ECO:0000313" key="7">
    <source>
        <dbReference type="EMBL" id="KAK3766191.1"/>
    </source>
</evidence>
<gene>
    <name evidence="7" type="ORF">RRG08_025191</name>
</gene>
<keyword evidence="8" id="KW-1185">Reference proteome</keyword>
<comment type="subcellular location">
    <subcellularLocation>
        <location evidence="1">Membrane</location>
    </subcellularLocation>
</comment>
<feature type="transmembrane region" description="Helical" evidence="6">
    <location>
        <begin position="160"/>
        <end position="193"/>
    </location>
</feature>
<comment type="similarity">
    <text evidence="2">Belongs to the CD225/Dispanin family.</text>
</comment>
<evidence type="ECO:0000256" key="6">
    <source>
        <dbReference type="SAM" id="Phobius"/>
    </source>
</evidence>
<keyword evidence="3 6" id="KW-0812">Transmembrane</keyword>
<protein>
    <recommendedName>
        <fullName evidence="9">Proline-rich transmembrane protein 1</fullName>
    </recommendedName>
</protein>
<evidence type="ECO:0000256" key="4">
    <source>
        <dbReference type="ARBA" id="ARBA00022989"/>
    </source>
</evidence>
<dbReference type="GO" id="GO:0016020">
    <property type="term" value="C:membrane"/>
    <property type="evidence" value="ECO:0007669"/>
    <property type="project" value="UniProtKB-SubCell"/>
</dbReference>
<sequence>MESILFQPPLTQGVELKALNSPYILATSRRGFALHHSGWSVLSEPSPEYSENQTISTKLRIMQGEETKGYNPDMPGQGYPPHPPPQYYQGQTVVVPQPQPMIIQREGDQVQDNLVISIISIFFCCILGIIATVKASNSKDSLRRGEIAKAQEESVSARKLAIAAIITGIVIFALVIFINVILPLAFTGIAIGINS</sequence>
<dbReference type="PANTHER" id="PTHR14948">
    <property type="entry name" value="NG5"/>
    <property type="match status" value="1"/>
</dbReference>
<dbReference type="PANTHER" id="PTHR14948:SF25">
    <property type="entry name" value="DUF4190 DOMAIN-CONTAINING PROTEIN"/>
    <property type="match status" value="1"/>
</dbReference>
<feature type="transmembrane region" description="Helical" evidence="6">
    <location>
        <begin position="114"/>
        <end position="133"/>
    </location>
</feature>
<evidence type="ECO:0008006" key="9">
    <source>
        <dbReference type="Google" id="ProtNLM"/>
    </source>
</evidence>
<dbReference type="AlphaFoldDB" id="A0AAE0ZC72"/>
<comment type="caution">
    <text evidence="7">The sequence shown here is derived from an EMBL/GenBank/DDBJ whole genome shotgun (WGS) entry which is preliminary data.</text>
</comment>
<evidence type="ECO:0000256" key="5">
    <source>
        <dbReference type="ARBA" id="ARBA00023136"/>
    </source>
</evidence>
<proteinExistence type="inferred from homology"/>
<organism evidence="7 8">
    <name type="scientific">Elysia crispata</name>
    <name type="common">lettuce slug</name>
    <dbReference type="NCBI Taxonomy" id="231223"/>
    <lineage>
        <taxon>Eukaryota</taxon>
        <taxon>Metazoa</taxon>
        <taxon>Spiralia</taxon>
        <taxon>Lophotrochozoa</taxon>
        <taxon>Mollusca</taxon>
        <taxon>Gastropoda</taxon>
        <taxon>Heterobranchia</taxon>
        <taxon>Euthyneura</taxon>
        <taxon>Panpulmonata</taxon>
        <taxon>Sacoglossa</taxon>
        <taxon>Placobranchoidea</taxon>
        <taxon>Plakobranchidae</taxon>
        <taxon>Elysia</taxon>
    </lineage>
</organism>
<dbReference type="Proteomes" id="UP001283361">
    <property type="component" value="Unassembled WGS sequence"/>
</dbReference>
<dbReference type="Pfam" id="PF04505">
    <property type="entry name" value="CD225"/>
    <property type="match status" value="1"/>
</dbReference>
<accession>A0AAE0ZC72</accession>
<dbReference type="EMBL" id="JAWDGP010004247">
    <property type="protein sequence ID" value="KAK3766191.1"/>
    <property type="molecule type" value="Genomic_DNA"/>
</dbReference>
<evidence type="ECO:0000313" key="8">
    <source>
        <dbReference type="Proteomes" id="UP001283361"/>
    </source>
</evidence>